<evidence type="ECO:0000313" key="6">
    <source>
        <dbReference type="Proteomes" id="UP000240505"/>
    </source>
</evidence>
<feature type="domain" description="AB hydrolase-1" evidence="3">
    <location>
        <begin position="111"/>
        <end position="247"/>
    </location>
</feature>
<dbReference type="Gene3D" id="3.40.50.1820">
    <property type="entry name" value="alpha/beta hydrolase"/>
    <property type="match status" value="2"/>
</dbReference>
<evidence type="ECO:0000259" key="4">
    <source>
        <dbReference type="Pfam" id="PF08386"/>
    </source>
</evidence>
<gene>
    <name evidence="5" type="ORF">C9I28_04535</name>
</gene>
<dbReference type="GO" id="GO:0016787">
    <property type="term" value="F:hydrolase activity"/>
    <property type="evidence" value="ECO:0007669"/>
    <property type="project" value="UniProtKB-KW"/>
</dbReference>
<dbReference type="OrthoDB" id="613638at2"/>
<proteinExistence type="inferred from homology"/>
<dbReference type="Proteomes" id="UP000240505">
    <property type="component" value="Chromosome"/>
</dbReference>
<dbReference type="Pfam" id="PF08386">
    <property type="entry name" value="Abhydrolase_4"/>
    <property type="match status" value="1"/>
</dbReference>
<keyword evidence="6" id="KW-1185">Reference proteome</keyword>
<dbReference type="KEGG" id="masz:C9I28_04535"/>
<keyword evidence="2 5" id="KW-0378">Hydrolase</keyword>
<evidence type="ECO:0000259" key="3">
    <source>
        <dbReference type="Pfam" id="PF00561"/>
    </source>
</evidence>
<dbReference type="SUPFAM" id="SSF53474">
    <property type="entry name" value="alpha/beta-Hydrolases"/>
    <property type="match status" value="1"/>
</dbReference>
<sequence length="504" mass="54183">MKNKHRRERFLSTNTCHWISLAFLLTLFLPMPLPNRVRSLALVSLFFLSGAKAASFAPCDDAATDPALRGSQCAVERVPADPSGAAGTGGEIDLFVRKFPAEGASRGNVWLIAGGPGESGASFYGLIDAFRAAFPGFDLLLPDHRGTGFSTRMCPQEEALASAGGTALVGDEWGTCFARLQAAPAQARQFSETNAAHDLKRLLERTPSHGKTYVYGVSYGTQLVLRTVALGAPGIDGIVLDSLVPRQDDDKADLSRRSLVADAVGRQVLAACDASPRCRRTMGEPAEAVYRRVLERTASEPQLLAEVPGKNLKRFFGSLLDVPGAPWQIPYVIKELDEGKVTRLKTLVAEVKQTTAQLGSFPQSPPSVPLVSLISSAENNLQPGRTAQAVREEEAGLLFASSLPGLLVNAAVPLYPQDALFGRIPTRLPRVLVIHGDRDAKTPLDAAERHVEALRKNGPVQVYVATGTGHFSLWWNGACTRATVRKFVLGPQDESRCVSVSSHD</sequence>
<name>A0A2R4C638_9BURK</name>
<dbReference type="EMBL" id="CP028324">
    <property type="protein sequence ID" value="AVR95065.1"/>
    <property type="molecule type" value="Genomic_DNA"/>
</dbReference>
<dbReference type="PANTHER" id="PTHR43248:SF25">
    <property type="entry name" value="AB HYDROLASE-1 DOMAIN-CONTAINING PROTEIN-RELATED"/>
    <property type="match status" value="1"/>
</dbReference>
<feature type="domain" description="Peptidase S33 tripeptidyl aminopeptidase-like C-terminal" evidence="4">
    <location>
        <begin position="419"/>
        <end position="492"/>
    </location>
</feature>
<dbReference type="Pfam" id="PF00561">
    <property type="entry name" value="Abhydrolase_1"/>
    <property type="match status" value="1"/>
</dbReference>
<dbReference type="InterPro" id="IPR013595">
    <property type="entry name" value="Pept_S33_TAP-like_C"/>
</dbReference>
<dbReference type="InterPro" id="IPR000073">
    <property type="entry name" value="AB_hydrolase_1"/>
</dbReference>
<dbReference type="InterPro" id="IPR051601">
    <property type="entry name" value="Serine_prot/Carboxylest_S33"/>
</dbReference>
<dbReference type="InterPro" id="IPR029058">
    <property type="entry name" value="AB_hydrolase_fold"/>
</dbReference>
<comment type="similarity">
    <text evidence="1">Belongs to the peptidase S33 family.</text>
</comment>
<protein>
    <submittedName>
        <fullName evidence="5">Alpha/beta hydrolase</fullName>
    </submittedName>
</protein>
<dbReference type="AlphaFoldDB" id="A0A2R4C638"/>
<accession>A0A2R4C638</accession>
<dbReference type="PANTHER" id="PTHR43248">
    <property type="entry name" value="2-SUCCINYL-6-HYDROXY-2,4-CYCLOHEXADIENE-1-CARBOXYLATE SYNTHASE"/>
    <property type="match status" value="1"/>
</dbReference>
<evidence type="ECO:0000256" key="1">
    <source>
        <dbReference type="ARBA" id="ARBA00010088"/>
    </source>
</evidence>
<evidence type="ECO:0000313" key="5">
    <source>
        <dbReference type="EMBL" id="AVR95065.1"/>
    </source>
</evidence>
<evidence type="ECO:0000256" key="2">
    <source>
        <dbReference type="ARBA" id="ARBA00022801"/>
    </source>
</evidence>
<reference evidence="5 6" key="1">
    <citation type="submission" date="2018-03" db="EMBL/GenBank/DDBJ databases">
        <title>Massilia armeniaca sp. nov., isolated from desert soil.</title>
        <authorList>
            <person name="Huang H."/>
            <person name="Ren M."/>
        </authorList>
    </citation>
    <scope>NUCLEOTIDE SEQUENCE [LARGE SCALE GENOMIC DNA]</scope>
    <source>
        <strain evidence="5 6">ZMN-3</strain>
    </source>
</reference>
<organism evidence="5 6">
    <name type="scientific">Pseudoduganella armeniaca</name>
    <dbReference type="NCBI Taxonomy" id="2072590"/>
    <lineage>
        <taxon>Bacteria</taxon>
        <taxon>Pseudomonadati</taxon>
        <taxon>Pseudomonadota</taxon>
        <taxon>Betaproteobacteria</taxon>
        <taxon>Burkholderiales</taxon>
        <taxon>Oxalobacteraceae</taxon>
        <taxon>Telluria group</taxon>
        <taxon>Pseudoduganella</taxon>
    </lineage>
</organism>